<dbReference type="GO" id="GO:0005524">
    <property type="term" value="F:ATP binding"/>
    <property type="evidence" value="ECO:0007669"/>
    <property type="project" value="UniProtKB-KW"/>
</dbReference>
<dbReference type="PANTHER" id="PTHR42759">
    <property type="entry name" value="MOXR FAMILY PROTEIN"/>
    <property type="match status" value="1"/>
</dbReference>
<evidence type="ECO:0000256" key="3">
    <source>
        <dbReference type="ARBA" id="ARBA00061607"/>
    </source>
</evidence>
<dbReference type="InterPro" id="IPR027417">
    <property type="entry name" value="P-loop_NTPase"/>
</dbReference>
<evidence type="ECO:0000259" key="4">
    <source>
        <dbReference type="SMART" id="SM00382"/>
    </source>
</evidence>
<dbReference type="SUPFAM" id="SSF52540">
    <property type="entry name" value="P-loop containing nucleoside triphosphate hydrolases"/>
    <property type="match status" value="1"/>
</dbReference>
<dbReference type="Gene3D" id="1.10.8.80">
    <property type="entry name" value="Magnesium chelatase subunit I, C-Terminal domain"/>
    <property type="match status" value="1"/>
</dbReference>
<organism evidence="5 6">
    <name type="scientific">Oceanidesulfovibrio marinus</name>
    <dbReference type="NCBI Taxonomy" id="370038"/>
    <lineage>
        <taxon>Bacteria</taxon>
        <taxon>Pseudomonadati</taxon>
        <taxon>Thermodesulfobacteriota</taxon>
        <taxon>Desulfovibrionia</taxon>
        <taxon>Desulfovibrionales</taxon>
        <taxon>Desulfovibrionaceae</taxon>
        <taxon>Oceanidesulfovibrio</taxon>
    </lineage>
</organism>
<name>A0A6P1ZLL8_9BACT</name>
<dbReference type="Gene3D" id="3.40.50.300">
    <property type="entry name" value="P-loop containing nucleotide triphosphate hydrolases"/>
    <property type="match status" value="1"/>
</dbReference>
<gene>
    <name evidence="5" type="ORF">DQK91_08730</name>
</gene>
<comment type="similarity">
    <text evidence="3">Belongs to the MoxR family.</text>
</comment>
<dbReference type="Pfam" id="PF17863">
    <property type="entry name" value="AAA_lid_2"/>
    <property type="match status" value="1"/>
</dbReference>
<evidence type="ECO:0000256" key="2">
    <source>
        <dbReference type="ARBA" id="ARBA00022840"/>
    </source>
</evidence>
<dbReference type="Pfam" id="PF07726">
    <property type="entry name" value="AAA_3"/>
    <property type="match status" value="1"/>
</dbReference>
<evidence type="ECO:0000256" key="1">
    <source>
        <dbReference type="ARBA" id="ARBA00022741"/>
    </source>
</evidence>
<dbReference type="GO" id="GO:0016887">
    <property type="term" value="F:ATP hydrolysis activity"/>
    <property type="evidence" value="ECO:0007669"/>
    <property type="project" value="InterPro"/>
</dbReference>
<evidence type="ECO:0000313" key="6">
    <source>
        <dbReference type="Proteomes" id="UP000434052"/>
    </source>
</evidence>
<comment type="caution">
    <text evidence="5">The sequence shown here is derived from an EMBL/GenBank/DDBJ whole genome shotgun (WGS) entry which is preliminary data.</text>
</comment>
<dbReference type="CDD" id="cd00009">
    <property type="entry name" value="AAA"/>
    <property type="match status" value="1"/>
</dbReference>
<keyword evidence="1" id="KW-0547">Nucleotide-binding</keyword>
<dbReference type="RefSeq" id="WP_144304967.1">
    <property type="nucleotide sequence ID" value="NZ_QMIF01000004.1"/>
</dbReference>
<protein>
    <recommendedName>
        <fullName evidence="4">AAA+ ATPase domain-containing protein</fullName>
    </recommendedName>
</protein>
<dbReference type="OrthoDB" id="9808397at2"/>
<feature type="domain" description="AAA+ ATPase" evidence="4">
    <location>
        <begin position="34"/>
        <end position="175"/>
    </location>
</feature>
<dbReference type="Proteomes" id="UP000434052">
    <property type="component" value="Unassembled WGS sequence"/>
</dbReference>
<dbReference type="AlphaFoldDB" id="A0A6P1ZLL8"/>
<dbReference type="InterPro" id="IPR011703">
    <property type="entry name" value="ATPase_AAA-3"/>
</dbReference>
<dbReference type="InterPro" id="IPR041628">
    <property type="entry name" value="ChlI/MoxR_AAA_lid"/>
</dbReference>
<dbReference type="PANTHER" id="PTHR42759:SF1">
    <property type="entry name" value="MAGNESIUM-CHELATASE SUBUNIT CHLD"/>
    <property type="match status" value="1"/>
</dbReference>
<evidence type="ECO:0000313" key="5">
    <source>
        <dbReference type="EMBL" id="TVM34646.1"/>
    </source>
</evidence>
<dbReference type="EMBL" id="QMIF01000004">
    <property type="protein sequence ID" value="TVM34646.1"/>
    <property type="molecule type" value="Genomic_DNA"/>
</dbReference>
<dbReference type="SMART" id="SM00382">
    <property type="entry name" value="AAA"/>
    <property type="match status" value="1"/>
</dbReference>
<dbReference type="InterPro" id="IPR003593">
    <property type="entry name" value="AAA+_ATPase"/>
</dbReference>
<proteinExistence type="inferred from homology"/>
<sequence length="315" mass="34751">MSVKQLRDRIQLEVGKVVFGQEEAVDYSLAALLSGGHVLLEGVPGTAKTLLVKALAATLQLAFGRVQMTPDKLPGDITGTSIYREDIKEFEFKRGPIFTNFLLADEINRASAKTQAALLEAMQEYGVTHDGVTHPLPEPFLMFATQNPVDQEGTYPLPLAQQDRFMFKVIVGYPDAEAEERMLTEHHVGSPHQRLQDLGITPVAGAKHVLQAREIIRKTYVREELVGYVRRLAAATRQDESLLVGASPRAALMCLMGAKAVARFSDRDYVTPDDVKYVFRAGLRHRVVLSPSSELEGGDADSVLGMILDRVEVPR</sequence>
<accession>A0A6P1ZLL8</accession>
<reference evidence="5 6" key="1">
    <citation type="submission" date="2018-06" db="EMBL/GenBank/DDBJ databases">
        <title>Complete genome of Desulfovibrio marinus P48SEP.</title>
        <authorList>
            <person name="Crispim J.S."/>
            <person name="Vidigal P.M.P."/>
            <person name="Silva L.C.F."/>
            <person name="Araujo L.C."/>
            <person name="Laguardia C.N."/>
            <person name="Dias R.S."/>
            <person name="Sousa M.P."/>
            <person name="Paula S.O."/>
            <person name="Silva C."/>
        </authorList>
    </citation>
    <scope>NUCLEOTIDE SEQUENCE [LARGE SCALE GENOMIC DNA]</scope>
    <source>
        <strain evidence="5 6">P48SEP</strain>
    </source>
</reference>
<keyword evidence="2" id="KW-0067">ATP-binding</keyword>
<dbReference type="InterPro" id="IPR050764">
    <property type="entry name" value="CbbQ/NirQ/NorQ/GpvN"/>
</dbReference>
<dbReference type="FunFam" id="3.40.50.300:FF:000640">
    <property type="entry name" value="MoxR family ATPase"/>
    <property type="match status" value="1"/>
</dbReference>
<dbReference type="PIRSF" id="PIRSF002849">
    <property type="entry name" value="AAA_ATPase_chaperone_MoxR_prd"/>
    <property type="match status" value="1"/>
</dbReference>